<comment type="similarity">
    <text evidence="2 13">Belongs to the germin family.</text>
</comment>
<evidence type="ECO:0000256" key="10">
    <source>
        <dbReference type="PIRSR" id="PIRSR601929-1"/>
    </source>
</evidence>
<dbReference type="InterPro" id="IPR014710">
    <property type="entry name" value="RmlC-like_jellyroll"/>
</dbReference>
<evidence type="ECO:0000256" key="5">
    <source>
        <dbReference type="ARBA" id="ARBA00022723"/>
    </source>
</evidence>
<keyword evidence="8" id="KW-0325">Glycoprotein</keyword>
<evidence type="ECO:0000313" key="16">
    <source>
        <dbReference type="Proteomes" id="UP001187192"/>
    </source>
</evidence>
<gene>
    <name evidence="15" type="ORF">TIFTF001_010918</name>
</gene>
<proteinExistence type="inferred from homology"/>
<dbReference type="AlphaFoldDB" id="A0AA87ZSJ4"/>
<evidence type="ECO:0000256" key="13">
    <source>
        <dbReference type="RuleBase" id="RU366015"/>
    </source>
</evidence>
<dbReference type="PRINTS" id="PR00325">
    <property type="entry name" value="GERMIN"/>
</dbReference>
<feature type="binding site" evidence="11">
    <location>
        <position position="125"/>
    </location>
    <ligand>
        <name>Mn(2+)</name>
        <dbReference type="ChEBI" id="CHEBI:29035"/>
    </ligand>
</feature>
<dbReference type="Proteomes" id="UP001187192">
    <property type="component" value="Unassembled WGS sequence"/>
</dbReference>
<name>A0AA87ZSJ4_FICCA</name>
<dbReference type="InterPro" id="IPR019780">
    <property type="entry name" value="Germin_Mn-BS"/>
</dbReference>
<feature type="chain" id="PRO_5041517373" description="Germin-like protein" evidence="13">
    <location>
        <begin position="30"/>
        <end position="227"/>
    </location>
</feature>
<feature type="signal peptide" evidence="13">
    <location>
        <begin position="1"/>
        <end position="29"/>
    </location>
</feature>
<evidence type="ECO:0000256" key="11">
    <source>
        <dbReference type="PIRSR" id="PIRSR601929-2"/>
    </source>
</evidence>
<dbReference type="SMART" id="SM00835">
    <property type="entry name" value="Cupin_1"/>
    <property type="match status" value="1"/>
</dbReference>
<dbReference type="GO" id="GO:0009506">
    <property type="term" value="C:plasmodesma"/>
    <property type="evidence" value="ECO:0007669"/>
    <property type="project" value="UniProtKB-ARBA"/>
</dbReference>
<feature type="binding site" evidence="11">
    <location>
        <position position="118"/>
    </location>
    <ligand>
        <name>Mn(2+)</name>
        <dbReference type="ChEBI" id="CHEBI:29035"/>
    </ligand>
</feature>
<dbReference type="GO" id="GO:0010497">
    <property type="term" value="P:plasmodesmata-mediated intercellular transport"/>
    <property type="evidence" value="ECO:0007669"/>
    <property type="project" value="UniProtKB-ARBA"/>
</dbReference>
<dbReference type="SUPFAM" id="SSF51182">
    <property type="entry name" value="RmlC-like cupins"/>
    <property type="match status" value="1"/>
</dbReference>
<evidence type="ECO:0000256" key="9">
    <source>
        <dbReference type="ARBA" id="ARBA00023211"/>
    </source>
</evidence>
<comment type="caution">
    <text evidence="15">The sequence shown here is derived from an EMBL/GenBank/DDBJ whole genome shotgun (WGS) entry which is preliminary data.</text>
</comment>
<dbReference type="Gene3D" id="2.60.120.10">
    <property type="entry name" value="Jelly Rolls"/>
    <property type="match status" value="1"/>
</dbReference>
<feature type="disulfide bond" evidence="12">
    <location>
        <begin position="38"/>
        <end position="57"/>
    </location>
</feature>
<dbReference type="EMBL" id="BTGU01000013">
    <property type="protein sequence ID" value="GMN41703.1"/>
    <property type="molecule type" value="Genomic_DNA"/>
</dbReference>
<feature type="binding site" evidence="10">
    <location>
        <position position="120"/>
    </location>
    <ligand>
        <name>oxalate</name>
        <dbReference type="ChEBI" id="CHEBI:30623"/>
    </ligand>
</feature>
<evidence type="ECO:0000256" key="6">
    <source>
        <dbReference type="ARBA" id="ARBA00022729"/>
    </source>
</evidence>
<evidence type="ECO:0000259" key="14">
    <source>
        <dbReference type="SMART" id="SM00835"/>
    </source>
</evidence>
<dbReference type="InterPro" id="IPR011051">
    <property type="entry name" value="RmlC_Cupin_sf"/>
</dbReference>
<dbReference type="Gramene" id="FCD_00002939-RA">
    <property type="protein sequence ID" value="FCD_00002939-RA:cds"/>
    <property type="gene ID" value="FCD_00002939"/>
</dbReference>
<keyword evidence="4 13" id="KW-0964">Secreted</keyword>
<accession>A0AA87ZSJ4</accession>
<dbReference type="GO" id="GO:0030145">
    <property type="term" value="F:manganese ion binding"/>
    <property type="evidence" value="ECO:0007669"/>
    <property type="project" value="UniProtKB-UniRule"/>
</dbReference>
<dbReference type="GO" id="GO:0048046">
    <property type="term" value="C:apoplast"/>
    <property type="evidence" value="ECO:0007669"/>
    <property type="project" value="UniProtKB-SubCell"/>
</dbReference>
<dbReference type="InterPro" id="IPR006045">
    <property type="entry name" value="Cupin_1"/>
</dbReference>
<evidence type="ECO:0000256" key="7">
    <source>
        <dbReference type="ARBA" id="ARBA00023157"/>
    </source>
</evidence>
<keyword evidence="7 12" id="KW-1015">Disulfide bond</keyword>
<keyword evidence="9 10" id="KW-0464">Manganese</keyword>
<evidence type="ECO:0000256" key="2">
    <source>
        <dbReference type="ARBA" id="ARBA00007456"/>
    </source>
</evidence>
<keyword evidence="5 10" id="KW-0479">Metal-binding</keyword>
<feature type="binding site" evidence="11">
    <location>
        <position position="120"/>
    </location>
    <ligand>
        <name>Mn(2+)</name>
        <dbReference type="ChEBI" id="CHEBI:29035"/>
    </ligand>
</feature>
<feature type="binding site" evidence="11">
    <location>
        <position position="164"/>
    </location>
    <ligand>
        <name>Mn(2+)</name>
        <dbReference type="ChEBI" id="CHEBI:29035"/>
    </ligand>
</feature>
<dbReference type="Pfam" id="PF00190">
    <property type="entry name" value="Cupin_1"/>
    <property type="match status" value="1"/>
</dbReference>
<dbReference type="CDD" id="cd02241">
    <property type="entry name" value="cupin_OxOx"/>
    <property type="match status" value="1"/>
</dbReference>
<evidence type="ECO:0000313" key="15">
    <source>
        <dbReference type="EMBL" id="GMN41703.1"/>
    </source>
</evidence>
<organism evidence="15 16">
    <name type="scientific">Ficus carica</name>
    <name type="common">Common fig</name>
    <dbReference type="NCBI Taxonomy" id="3494"/>
    <lineage>
        <taxon>Eukaryota</taxon>
        <taxon>Viridiplantae</taxon>
        <taxon>Streptophyta</taxon>
        <taxon>Embryophyta</taxon>
        <taxon>Tracheophyta</taxon>
        <taxon>Spermatophyta</taxon>
        <taxon>Magnoliopsida</taxon>
        <taxon>eudicotyledons</taxon>
        <taxon>Gunneridae</taxon>
        <taxon>Pentapetalae</taxon>
        <taxon>rosids</taxon>
        <taxon>fabids</taxon>
        <taxon>Rosales</taxon>
        <taxon>Moraceae</taxon>
        <taxon>Ficeae</taxon>
        <taxon>Ficus</taxon>
    </lineage>
</organism>
<evidence type="ECO:0000256" key="3">
    <source>
        <dbReference type="ARBA" id="ARBA00022523"/>
    </source>
</evidence>
<keyword evidence="6 13" id="KW-0732">Signal</keyword>
<sequence>MRDNKNIPHPSLLLHFFLGLSLLMGRARPDPDPIQDYCVADNRSPSPQPFFINGKPCIDPNLAGPSHFATSALSKPSDTKRLGYNMSTTTTANLSGLNTLGLAMARIDIAGNGLVEPHLHPRASEVITCLKGVLLVGFVDTSYRLFTLQLKPSESFVFPKGLIHFVYNIDSVGRAVALSGFNSQNPGKQAASLATFTSNPPIPDYVLEKAFRISESDVERIRKNLSG</sequence>
<comment type="subcellular location">
    <subcellularLocation>
        <location evidence="1 13">Secreted</location>
        <location evidence="1 13">Extracellular space</location>
        <location evidence="1 13">Apoplast</location>
    </subcellularLocation>
</comment>
<protein>
    <recommendedName>
        <fullName evidence="13">Germin-like protein</fullName>
    </recommendedName>
</protein>
<dbReference type="PANTHER" id="PTHR31238">
    <property type="entry name" value="GERMIN-LIKE PROTEIN SUBFAMILY 3 MEMBER 3"/>
    <property type="match status" value="1"/>
</dbReference>
<feature type="binding site" evidence="10">
    <location>
        <position position="125"/>
    </location>
    <ligand>
        <name>oxalate</name>
        <dbReference type="ChEBI" id="CHEBI:30623"/>
    </ligand>
</feature>
<evidence type="ECO:0000256" key="12">
    <source>
        <dbReference type="PIRSR" id="PIRSR601929-3"/>
    </source>
</evidence>
<keyword evidence="3 13" id="KW-0052">Apoplast</keyword>
<keyword evidence="16" id="KW-1185">Reference proteome</keyword>
<dbReference type="InterPro" id="IPR001929">
    <property type="entry name" value="Germin"/>
</dbReference>
<evidence type="ECO:0000256" key="8">
    <source>
        <dbReference type="ARBA" id="ARBA00023180"/>
    </source>
</evidence>
<dbReference type="FunFam" id="2.60.120.10:FF:000025">
    <property type="entry name" value="germin-like protein subfamily 2 member 1"/>
    <property type="match status" value="1"/>
</dbReference>
<dbReference type="PROSITE" id="PS00725">
    <property type="entry name" value="GERMIN"/>
    <property type="match status" value="1"/>
</dbReference>
<reference evidence="15" key="1">
    <citation type="submission" date="2023-07" db="EMBL/GenBank/DDBJ databases">
        <title>draft genome sequence of fig (Ficus carica).</title>
        <authorList>
            <person name="Takahashi T."/>
            <person name="Nishimura K."/>
        </authorList>
    </citation>
    <scope>NUCLEOTIDE SEQUENCE</scope>
</reference>
<dbReference type="GO" id="GO:2000280">
    <property type="term" value="P:regulation of root development"/>
    <property type="evidence" value="ECO:0007669"/>
    <property type="project" value="UniProtKB-ARBA"/>
</dbReference>
<evidence type="ECO:0000256" key="4">
    <source>
        <dbReference type="ARBA" id="ARBA00022525"/>
    </source>
</evidence>
<evidence type="ECO:0000256" key="1">
    <source>
        <dbReference type="ARBA" id="ARBA00004271"/>
    </source>
</evidence>
<feature type="domain" description="Cupin type-1" evidence="14">
    <location>
        <begin position="71"/>
        <end position="219"/>
    </location>
</feature>